<dbReference type="Pfam" id="PF17561">
    <property type="entry name" value="TssO"/>
    <property type="match status" value="1"/>
</dbReference>
<evidence type="ECO:0000313" key="3">
    <source>
        <dbReference type="Proteomes" id="UP000515369"/>
    </source>
</evidence>
<gene>
    <name evidence="2" type="ORF">H3H32_34860</name>
</gene>
<proteinExistence type="predicted"/>
<feature type="transmembrane region" description="Helical" evidence="1">
    <location>
        <begin position="16"/>
        <end position="35"/>
    </location>
</feature>
<keyword evidence="1" id="KW-0472">Membrane</keyword>
<dbReference type="RefSeq" id="WP_182460297.1">
    <property type="nucleotide sequence ID" value="NZ_CP059732.1"/>
</dbReference>
<keyword evidence="1 2" id="KW-0812">Transmembrane</keyword>
<keyword evidence="3" id="KW-1185">Reference proteome</keyword>
<dbReference type="Proteomes" id="UP000515369">
    <property type="component" value="Chromosome"/>
</dbReference>
<accession>A0A7G5GVW6</accession>
<organism evidence="2 3">
    <name type="scientific">Spirosoma foliorum</name>
    <dbReference type="NCBI Taxonomy" id="2710596"/>
    <lineage>
        <taxon>Bacteria</taxon>
        <taxon>Pseudomonadati</taxon>
        <taxon>Bacteroidota</taxon>
        <taxon>Cytophagia</taxon>
        <taxon>Cytophagales</taxon>
        <taxon>Cytophagaceae</taxon>
        <taxon>Spirosoma</taxon>
    </lineage>
</organism>
<keyword evidence="1" id="KW-1133">Transmembrane helix</keyword>
<sequence length="171" mass="19778">MNSFFRLTMRERRLQFIYLLAAISFLSVVVSWIAFRNKTYSSSESKYLSNQIKMKERVLKSQLDNIPLLDSAYHAIVVYRPEINAVFIEVDIEDRLNEIRRLSNPQSEGTRFRTFAQIADFYKMMYVDKKLVWSKQSNISLFRKQLDDCSVGMFPGAAPAPGANPSVTSSR</sequence>
<evidence type="ECO:0000256" key="1">
    <source>
        <dbReference type="SAM" id="Phobius"/>
    </source>
</evidence>
<name>A0A7G5GVW6_9BACT</name>
<dbReference type="InterPro" id="IPR039449">
    <property type="entry name" value="TssO"/>
</dbReference>
<evidence type="ECO:0000313" key="2">
    <source>
        <dbReference type="EMBL" id="QMW03008.1"/>
    </source>
</evidence>
<dbReference type="KEGG" id="sfol:H3H32_34860"/>
<reference evidence="2 3" key="1">
    <citation type="submission" date="2020-07" db="EMBL/GenBank/DDBJ databases">
        <title>Spirosoma foliorum sp. nov., isolated from the leaves on the Nejang mountain Korea, Republic of.</title>
        <authorList>
            <person name="Ho H."/>
            <person name="Lee Y.-J."/>
            <person name="Nurcahyanto D.-A."/>
            <person name="Kim S.-G."/>
        </authorList>
    </citation>
    <scope>NUCLEOTIDE SEQUENCE [LARGE SCALE GENOMIC DNA]</scope>
    <source>
        <strain evidence="2 3">PL0136</strain>
    </source>
</reference>
<protein>
    <submittedName>
        <fullName evidence="2">Type VI secretion system transmembrane protein TssO</fullName>
    </submittedName>
</protein>
<dbReference type="EMBL" id="CP059732">
    <property type="protein sequence ID" value="QMW03008.1"/>
    <property type="molecule type" value="Genomic_DNA"/>
</dbReference>
<dbReference type="AlphaFoldDB" id="A0A7G5GVW6"/>